<dbReference type="GO" id="GO:0005096">
    <property type="term" value="F:GTPase activator activity"/>
    <property type="evidence" value="ECO:0007669"/>
    <property type="project" value="TreeGrafter"/>
</dbReference>
<dbReference type="InterPro" id="IPR000195">
    <property type="entry name" value="Rab-GAP-TBC_dom"/>
</dbReference>
<feature type="non-terminal residue" evidence="2">
    <location>
        <position position="1"/>
    </location>
</feature>
<evidence type="ECO:0000259" key="1">
    <source>
        <dbReference type="PROSITE" id="PS50086"/>
    </source>
</evidence>
<dbReference type="PROSITE" id="PS50086">
    <property type="entry name" value="TBC_RABGAP"/>
    <property type="match status" value="1"/>
</dbReference>
<dbReference type="GO" id="GO:0031267">
    <property type="term" value="F:small GTPase binding"/>
    <property type="evidence" value="ECO:0007669"/>
    <property type="project" value="TreeGrafter"/>
</dbReference>
<accession>J3JS55</accession>
<protein>
    <submittedName>
        <fullName evidence="2">XVI reading frame ORF</fullName>
    </submittedName>
</protein>
<sequence length="99" mass="11154">PGCKYFAENGPGAKEMEHVLTAYAKYDAQVGYVQGMNFVVAAILYHCSEEIAFWLFVSLLEDYEIRDVYLAGLPGLYKHTYIIGSLLKSNFKDLANHLV</sequence>
<dbReference type="EMBL" id="AJ871350">
    <property type="protein sequence ID" value="CAI59817.1"/>
    <property type="molecule type" value="Genomic_DNA"/>
</dbReference>
<organism evidence="2">
    <name type="scientific">Nyctotherus ovalis</name>
    <name type="common">Ciliate protozoan</name>
    <dbReference type="NCBI Taxonomy" id="70075"/>
    <lineage>
        <taxon>Eukaryota</taxon>
        <taxon>Sar</taxon>
        <taxon>Alveolata</taxon>
        <taxon>Ciliophora</taxon>
        <taxon>Intramacronucleata</taxon>
        <taxon>Armophorea</taxon>
        <taxon>Clevelandellida</taxon>
        <taxon>Nyctotheridae</taxon>
        <taxon>Nyctotherus</taxon>
    </lineage>
</organism>
<dbReference type="PANTHER" id="PTHR47219">
    <property type="entry name" value="RAB GTPASE-ACTIVATING PROTEIN 1-LIKE"/>
    <property type="match status" value="1"/>
</dbReference>
<dbReference type="Pfam" id="PF00566">
    <property type="entry name" value="RabGAP-TBC"/>
    <property type="match status" value="1"/>
</dbReference>
<name>J3JS55_NYCOV</name>
<feature type="domain" description="Rab-GAP TBC" evidence="1">
    <location>
        <begin position="1"/>
        <end position="99"/>
    </location>
</feature>
<reference evidence="2" key="1">
    <citation type="submission" date="2004-12" db="EMBL/GenBank/DDBJ databases">
        <authorList>
            <person name="van Hoek A.H."/>
        </authorList>
    </citation>
    <scope>NUCLEOTIDE SEQUENCE</scope>
</reference>
<evidence type="ECO:0000313" key="2">
    <source>
        <dbReference type="EMBL" id="CAI59817.1"/>
    </source>
</evidence>
<dbReference type="SUPFAM" id="SSF47923">
    <property type="entry name" value="Ypt/Rab-GAP domain of gyp1p"/>
    <property type="match status" value="1"/>
</dbReference>
<reference evidence="2" key="2">
    <citation type="journal article" date="2005" name="Nature">
        <title>An anaerobic mitochondrion that produces hydrogen.</title>
        <authorList>
            <person name="Boxma B."/>
            <person name="de Graaf R.M."/>
            <person name="van der Staay G.W.M."/>
            <person name="van Alen T.A."/>
            <person name="Ricard G."/>
            <person name="Gabaldon T."/>
            <person name="van Hoek A.H.A.M."/>
            <person name="Moon-van der Staay S.Y."/>
            <person name="Koopman W.J.H."/>
            <person name="van Hellemond J.J."/>
            <person name="Tielens A.G.M."/>
            <person name="Friedrich T."/>
            <person name="Veenhuis M."/>
            <person name="Huynen M.A."/>
            <person name="Hackstein J.H.P."/>
        </authorList>
    </citation>
    <scope>NUCLEOTIDE SEQUENCE</scope>
</reference>
<dbReference type="InterPro" id="IPR050302">
    <property type="entry name" value="Rab_GAP_TBC_domain"/>
</dbReference>
<dbReference type="PANTHER" id="PTHR47219:SF9">
    <property type="entry name" value="GTPASE ACTIVATING PROTEIN AND CENTROSOME-ASSOCIATED, ISOFORM B"/>
    <property type="match status" value="1"/>
</dbReference>
<feature type="non-terminal residue" evidence="2">
    <location>
        <position position="99"/>
    </location>
</feature>
<proteinExistence type="predicted"/>
<dbReference type="Gene3D" id="1.10.8.270">
    <property type="entry name" value="putative rabgap domain of human tbc1 domain family member 14 like domains"/>
    <property type="match status" value="1"/>
</dbReference>
<dbReference type="AlphaFoldDB" id="J3JS55"/>
<dbReference type="InterPro" id="IPR035969">
    <property type="entry name" value="Rab-GAP_TBC_sf"/>
</dbReference>